<evidence type="ECO:0000256" key="1">
    <source>
        <dbReference type="SAM" id="Phobius"/>
    </source>
</evidence>
<gene>
    <name evidence="2" type="ORF">WMSIL1_LOCUS10673</name>
</gene>
<reference evidence="2 3" key="1">
    <citation type="submission" date="2019-07" db="EMBL/GenBank/DDBJ databases">
        <authorList>
            <person name="Jastrzebski P J."/>
            <person name="Paukszto L."/>
            <person name="Jastrzebski P J."/>
        </authorList>
    </citation>
    <scope>NUCLEOTIDE SEQUENCE [LARGE SCALE GENOMIC DNA]</scope>
    <source>
        <strain evidence="2 3">WMS-il1</strain>
    </source>
</reference>
<protein>
    <submittedName>
        <fullName evidence="2">Uncharacterized protein</fullName>
    </submittedName>
</protein>
<accession>A0A564YY77</accession>
<dbReference type="Proteomes" id="UP000321570">
    <property type="component" value="Unassembled WGS sequence"/>
</dbReference>
<keyword evidence="1" id="KW-0472">Membrane</keyword>
<evidence type="ECO:0000313" key="3">
    <source>
        <dbReference type="Proteomes" id="UP000321570"/>
    </source>
</evidence>
<dbReference type="EMBL" id="CABIJS010000466">
    <property type="protein sequence ID" value="VUZ52150.1"/>
    <property type="molecule type" value="Genomic_DNA"/>
</dbReference>
<feature type="transmembrane region" description="Helical" evidence="1">
    <location>
        <begin position="40"/>
        <end position="62"/>
    </location>
</feature>
<keyword evidence="1" id="KW-1133">Transmembrane helix</keyword>
<name>A0A564YY77_HYMDI</name>
<keyword evidence="3" id="KW-1185">Reference proteome</keyword>
<organism evidence="2 3">
    <name type="scientific">Hymenolepis diminuta</name>
    <name type="common">Rat tapeworm</name>
    <dbReference type="NCBI Taxonomy" id="6216"/>
    <lineage>
        <taxon>Eukaryota</taxon>
        <taxon>Metazoa</taxon>
        <taxon>Spiralia</taxon>
        <taxon>Lophotrochozoa</taxon>
        <taxon>Platyhelminthes</taxon>
        <taxon>Cestoda</taxon>
        <taxon>Eucestoda</taxon>
        <taxon>Cyclophyllidea</taxon>
        <taxon>Hymenolepididae</taxon>
        <taxon>Hymenolepis</taxon>
    </lineage>
</organism>
<evidence type="ECO:0000313" key="2">
    <source>
        <dbReference type="EMBL" id="VUZ52150.1"/>
    </source>
</evidence>
<dbReference type="AlphaFoldDB" id="A0A564YY77"/>
<sequence>MFQYCILIEKDNMCFVRRQNRLFSTTWSEVRRFPFSSTELAIIIAFPLCNLADGAIIVLLGLNTCCH</sequence>
<keyword evidence="1" id="KW-0812">Transmembrane</keyword>
<proteinExistence type="predicted"/>